<dbReference type="Pfam" id="PF00005">
    <property type="entry name" value="ABC_tran"/>
    <property type="match status" value="1"/>
</dbReference>
<dbReference type="SUPFAM" id="SSF52540">
    <property type="entry name" value="P-loop containing nucleoside triphosphate hydrolases"/>
    <property type="match status" value="1"/>
</dbReference>
<feature type="transmembrane region" description="Helical" evidence="4">
    <location>
        <begin position="371"/>
        <end position="399"/>
    </location>
</feature>
<keyword evidence="4" id="KW-1133">Transmembrane helix</keyword>
<dbReference type="CDD" id="cd03263">
    <property type="entry name" value="ABC_subfamily_A"/>
    <property type="match status" value="1"/>
</dbReference>
<proteinExistence type="predicted"/>
<dbReference type="SMART" id="SM00382">
    <property type="entry name" value="AAA"/>
    <property type="match status" value="1"/>
</dbReference>
<dbReference type="InterPro" id="IPR026082">
    <property type="entry name" value="ABCA"/>
</dbReference>
<keyword evidence="4" id="KW-0812">Transmembrane</keyword>
<feature type="transmembrane region" description="Helical" evidence="4">
    <location>
        <begin position="82"/>
        <end position="104"/>
    </location>
</feature>
<organism evidence="6 7">
    <name type="scientific">Carpediemonas membranifera</name>
    <dbReference type="NCBI Taxonomy" id="201153"/>
    <lineage>
        <taxon>Eukaryota</taxon>
        <taxon>Metamonada</taxon>
        <taxon>Carpediemonas-like organisms</taxon>
        <taxon>Carpediemonas</taxon>
    </lineage>
</organism>
<dbReference type="OrthoDB" id="8061355at2759"/>
<evidence type="ECO:0000256" key="2">
    <source>
        <dbReference type="ARBA" id="ARBA00022840"/>
    </source>
</evidence>
<feature type="transmembrane region" description="Helical" evidence="4">
    <location>
        <begin position="457"/>
        <end position="476"/>
    </location>
</feature>
<evidence type="ECO:0000256" key="1">
    <source>
        <dbReference type="ARBA" id="ARBA00022741"/>
    </source>
</evidence>
<keyword evidence="2" id="KW-0067">ATP-binding</keyword>
<dbReference type="AlphaFoldDB" id="A0A8J6E4D7"/>
<feature type="transmembrane region" description="Helical" evidence="4">
    <location>
        <begin position="419"/>
        <end position="445"/>
    </location>
</feature>
<feature type="transmembrane region" description="Helical" evidence="4">
    <location>
        <begin position="482"/>
        <end position="504"/>
    </location>
</feature>
<dbReference type="InterPro" id="IPR003439">
    <property type="entry name" value="ABC_transporter-like_ATP-bd"/>
</dbReference>
<dbReference type="InterPro" id="IPR027417">
    <property type="entry name" value="P-loop_NTPase"/>
</dbReference>
<sequence length="957" mass="105632">MAEEMTITMPEGDSLHPLDGSTPVVSNELAEPMSEHPNRPPPSFTAPKDPKKKSTAQMNIIKLWIVQLFGLVYKNIDLTLHARVSTICYLIVMPMFSFLVVVLARVITMDAITPNTETGSFGAIPFYDHNNQGDQCFMFPDQTCSFRRALDSVTRETWQEFQYLSYPPSWYPYNMPVTSSDPAIRNLLGYSLANGTSAGVLARLPKAVENGMANGTHVPSFNPTAPAEFDDSIGETLFWIQQKYFEDRSFYDFVSINDTGFTNNGFGGWDVKQLELDTDGTISGLSIDIYYPPQSIFLSPILPQRAFPYQLNLLYMMSLNDSIYAKFPTQAWEDRACLYGFSMCDDNTTVTDYGLDEFAMIDISVNYFQKALVIIEFASAAMAPAFLMMIPLLVADLVYEQSSGILELMVQSGMLPGVYFVSHAIVFSIKYGILLTASAIVLLIASTDYMHPIYVPFILALGPAVFTFAMVISQIIRSPRFIHPVIFTTLAFLFPLMLVINAIFYPDDFSLPWYLHMFLPITVSRFMHAVGWRIIDNTRGFSVLSWAEPWAVITMLAAHTAANVLVYVALKMTIQGRTKRLAVSALYIITHPLHGLLARLTAKSDATVDADYAIVKPDSAADPATGSITAHDHTKIVDDMARLVFPSPEGDRAVCEISDVRQTFRMINGTRVAALRGLSFDILDGEALVLLGANGAGKSTLINILSGLTRPSSGHVHFSSTSTVGLCPQTNVHYSSLSVLSNLRIFGYLKGKYGRSLRESIDSNLDDLDLRVHRKKAAHTLSGGMQRRLGIGMALVGEPALCLLDEPTSGLDIATSMELQETLLDMKQKRTMLITTHSMAEADYLADRIAFLAHGQLAAIGTPSQLKASVECGYVIRVQSGLGLEDVARSFVLETIPDAQHLSTDFGSLLFKAAISDRMPLSQIYERLEDGIAQSGIRDWEISDSSLDDLFDAVGKI</sequence>
<reference evidence="6" key="1">
    <citation type="submission" date="2021-05" db="EMBL/GenBank/DDBJ databases">
        <title>A free-living protist that lacks canonical eukaryotic 1 DNA replication and segregation systems.</title>
        <authorList>
            <person name="Salas-Leiva D.E."/>
            <person name="Tromer E.C."/>
            <person name="Curtis B.A."/>
            <person name="Jerlstrom-Hultqvist J."/>
            <person name="Kolisko M."/>
            <person name="Yi Z."/>
            <person name="Salas-Leiva J.S."/>
            <person name="Gallot-Lavallee L."/>
            <person name="Kops G.J.P.L."/>
            <person name="Archibald J.M."/>
            <person name="Simpson A.G.B."/>
            <person name="Roger A.J."/>
        </authorList>
    </citation>
    <scope>NUCLEOTIDE SEQUENCE</scope>
    <source>
        <strain evidence="6">BICM</strain>
    </source>
</reference>
<keyword evidence="4" id="KW-0472">Membrane</keyword>
<dbReference type="InterPro" id="IPR003593">
    <property type="entry name" value="AAA+_ATPase"/>
</dbReference>
<dbReference type="PROSITE" id="PS50893">
    <property type="entry name" value="ABC_TRANSPORTER_2"/>
    <property type="match status" value="1"/>
</dbReference>
<evidence type="ECO:0000313" key="7">
    <source>
        <dbReference type="Proteomes" id="UP000717585"/>
    </source>
</evidence>
<protein>
    <submittedName>
        <fullName evidence="6">ABC transporter</fullName>
    </submittedName>
</protein>
<dbReference type="EMBL" id="JAHDYR010000003">
    <property type="protein sequence ID" value="KAG9397073.1"/>
    <property type="molecule type" value="Genomic_DNA"/>
</dbReference>
<evidence type="ECO:0000313" key="6">
    <source>
        <dbReference type="EMBL" id="KAG9397073.1"/>
    </source>
</evidence>
<dbReference type="GO" id="GO:0005524">
    <property type="term" value="F:ATP binding"/>
    <property type="evidence" value="ECO:0007669"/>
    <property type="project" value="UniProtKB-KW"/>
</dbReference>
<feature type="transmembrane region" description="Helical" evidence="4">
    <location>
        <begin position="550"/>
        <end position="570"/>
    </location>
</feature>
<dbReference type="InterPro" id="IPR017871">
    <property type="entry name" value="ABC_transporter-like_CS"/>
</dbReference>
<gene>
    <name evidence="6" type="ORF">J8273_0981</name>
</gene>
<dbReference type="GO" id="GO:0016887">
    <property type="term" value="F:ATP hydrolysis activity"/>
    <property type="evidence" value="ECO:0007669"/>
    <property type="project" value="InterPro"/>
</dbReference>
<feature type="transmembrane region" description="Helical" evidence="4">
    <location>
        <begin position="511"/>
        <end position="530"/>
    </location>
</feature>
<evidence type="ECO:0000256" key="4">
    <source>
        <dbReference type="SAM" id="Phobius"/>
    </source>
</evidence>
<comment type="caution">
    <text evidence="6">The sequence shown here is derived from an EMBL/GenBank/DDBJ whole genome shotgun (WGS) entry which is preliminary data.</text>
</comment>
<dbReference type="PANTHER" id="PTHR19229">
    <property type="entry name" value="ATP-BINDING CASSETTE TRANSPORTER SUBFAMILY A ABCA"/>
    <property type="match status" value="1"/>
</dbReference>
<dbReference type="GO" id="GO:0140359">
    <property type="term" value="F:ABC-type transporter activity"/>
    <property type="evidence" value="ECO:0007669"/>
    <property type="project" value="InterPro"/>
</dbReference>
<evidence type="ECO:0000259" key="5">
    <source>
        <dbReference type="PROSITE" id="PS50893"/>
    </source>
</evidence>
<dbReference type="Gene3D" id="3.40.50.300">
    <property type="entry name" value="P-loop containing nucleotide triphosphate hydrolases"/>
    <property type="match status" value="1"/>
</dbReference>
<accession>A0A8J6E4D7</accession>
<dbReference type="GO" id="GO:0016020">
    <property type="term" value="C:membrane"/>
    <property type="evidence" value="ECO:0007669"/>
    <property type="project" value="InterPro"/>
</dbReference>
<keyword evidence="1" id="KW-0547">Nucleotide-binding</keyword>
<feature type="region of interest" description="Disordered" evidence="3">
    <location>
        <begin position="1"/>
        <end position="51"/>
    </location>
</feature>
<feature type="domain" description="ABC transporter" evidence="5">
    <location>
        <begin position="655"/>
        <end position="879"/>
    </location>
</feature>
<dbReference type="Proteomes" id="UP000717585">
    <property type="component" value="Unassembled WGS sequence"/>
</dbReference>
<dbReference type="PROSITE" id="PS00211">
    <property type="entry name" value="ABC_TRANSPORTER_1"/>
    <property type="match status" value="1"/>
</dbReference>
<keyword evidence="7" id="KW-1185">Reference proteome</keyword>
<name>A0A8J6E4D7_9EUKA</name>
<evidence type="ECO:0000256" key="3">
    <source>
        <dbReference type="SAM" id="MobiDB-lite"/>
    </source>
</evidence>